<dbReference type="EMBL" id="BPTR01000001">
    <property type="protein sequence ID" value="GJG26666.1"/>
    <property type="molecule type" value="Genomic_DNA"/>
</dbReference>
<dbReference type="SMART" id="SM00028">
    <property type="entry name" value="TPR"/>
    <property type="match status" value="11"/>
</dbReference>
<dbReference type="Pfam" id="PF13414">
    <property type="entry name" value="TPR_11"/>
    <property type="match status" value="1"/>
</dbReference>
<protein>
    <recommendedName>
        <fullName evidence="7">Tetratricopeptide repeat protein</fullName>
    </recommendedName>
</protein>
<evidence type="ECO:0000313" key="5">
    <source>
        <dbReference type="EMBL" id="GJG26666.1"/>
    </source>
</evidence>
<dbReference type="InterPro" id="IPR011990">
    <property type="entry name" value="TPR-like_helical_dom_sf"/>
</dbReference>
<feature type="repeat" description="TPR" evidence="3">
    <location>
        <begin position="261"/>
        <end position="294"/>
    </location>
</feature>
<accession>A0AA37MIE3</accession>
<comment type="caution">
    <text evidence="5">The sequence shown here is derived from an EMBL/GenBank/DDBJ whole genome shotgun (WGS) entry which is preliminary data.</text>
</comment>
<evidence type="ECO:0000256" key="1">
    <source>
        <dbReference type="ARBA" id="ARBA00022737"/>
    </source>
</evidence>
<feature type="repeat" description="TPR" evidence="3">
    <location>
        <begin position="193"/>
        <end position="226"/>
    </location>
</feature>
<dbReference type="PROSITE" id="PS50005">
    <property type="entry name" value="TPR"/>
    <property type="match status" value="6"/>
</dbReference>
<feature type="repeat" description="TPR" evidence="3">
    <location>
        <begin position="579"/>
        <end position="612"/>
    </location>
</feature>
<feature type="repeat" description="TPR" evidence="3">
    <location>
        <begin position="91"/>
        <end position="124"/>
    </location>
</feature>
<dbReference type="PANTHER" id="PTHR44858:SF1">
    <property type="entry name" value="UDP-N-ACETYLGLUCOSAMINE--PEPTIDE N-ACETYLGLUCOSAMINYLTRANSFERASE SPINDLY-RELATED"/>
    <property type="match status" value="1"/>
</dbReference>
<evidence type="ECO:0000256" key="3">
    <source>
        <dbReference type="PROSITE-ProRule" id="PRU00339"/>
    </source>
</evidence>
<dbReference type="Pfam" id="PF13174">
    <property type="entry name" value="TPR_6"/>
    <property type="match status" value="1"/>
</dbReference>
<dbReference type="Pfam" id="PF00515">
    <property type="entry name" value="TPR_1"/>
    <property type="match status" value="2"/>
</dbReference>
<dbReference type="PANTHER" id="PTHR44858">
    <property type="entry name" value="TETRATRICOPEPTIDE REPEAT PROTEIN 6"/>
    <property type="match status" value="1"/>
</dbReference>
<dbReference type="Pfam" id="PF13432">
    <property type="entry name" value="TPR_16"/>
    <property type="match status" value="1"/>
</dbReference>
<dbReference type="AlphaFoldDB" id="A0AA37MIE3"/>
<keyword evidence="1" id="KW-0677">Repeat</keyword>
<dbReference type="PROSITE" id="PS50293">
    <property type="entry name" value="TPR_REGION"/>
    <property type="match status" value="1"/>
</dbReference>
<dbReference type="RefSeq" id="WP_006281739.1">
    <property type="nucleotide sequence ID" value="NZ_BPTR01000001.1"/>
</dbReference>
<dbReference type="InterPro" id="IPR019734">
    <property type="entry name" value="TPR_rpt"/>
</dbReference>
<sequence>MRKFLSLIAAAFMTLAVHAQYNIDRIQVAGRIALDYKDYVLAIQHFNICVSYKPYLYEPWYYRGVAKFYLDDFSGAEMDETEAIKLNPYISDIWNLRALSRIKQDKFQEAISDYDQALKRDPNNRGYIFNKAYCAVKLKDYSSAHRQLDSIVARWPQMADAYSLQTEVYLTENDTATAAKWLDKTLEIDPYNGDAWAIRGRLHLSRKSYKVAFEAFSNAIHYEPKVVNNYVYRAMASVNLNKLRQAMEDYDKAVEMDPNNFIAHYNRGLLRLTLGDDNRAIKDFDFVLRLEPNNIQALYNRALLNDKTGNLKAAIRDYSRVIQKFPNFWNGLLARANCYRRLGMRNQAELDEFRVFKAQMNKHLGVQQRWSRAKLNQVRRMSDIDVDKYDQLVIADDDIVTKTTEYKNSYRGEVQNREVAAEFLPMFQLSYLKYKNGIKSFELVDGDLELYNNHQKPLKRIYLVCTPQAMDAEQTSSFMKTVMQLNEKISNTRDAKIASSFLLQRAVAQATIHNYEEAISDLDDYIRMDSTNVLAFMQRASSLAELDAYNRSQGRNSSMYTTRINDDLRQAIHLRKNNAYLLYNMGCAYAAIKDFNKAILYFSQAIGVNPNLAEAYYNRGLAKLRCNDVGSAVKDLSRAGELGLYDAYSLIKSASKEKKVSTNKAK</sequence>
<dbReference type="Gene3D" id="1.25.40.10">
    <property type="entry name" value="Tetratricopeptide repeat domain"/>
    <property type="match status" value="4"/>
</dbReference>
<dbReference type="InterPro" id="IPR050498">
    <property type="entry name" value="Ycf3"/>
</dbReference>
<feature type="chain" id="PRO_5041204227" description="Tetratricopeptide repeat protein" evidence="4">
    <location>
        <begin position="20"/>
        <end position="666"/>
    </location>
</feature>
<keyword evidence="2 3" id="KW-0802">TPR repeat</keyword>
<feature type="repeat" description="TPR" evidence="3">
    <location>
        <begin position="227"/>
        <end position="260"/>
    </location>
</feature>
<evidence type="ECO:0008006" key="7">
    <source>
        <dbReference type="Google" id="ProtNLM"/>
    </source>
</evidence>
<reference evidence="5" key="1">
    <citation type="submission" date="2021-08" db="EMBL/GenBank/DDBJ databases">
        <title>Prevotella lacticifex sp. nov., isolated from rumen of cow.</title>
        <authorList>
            <person name="Shinkai T."/>
            <person name="Ikeyama N."/>
            <person name="Kumagai M."/>
            <person name="Ohmori H."/>
            <person name="Sakamoto M."/>
            <person name="Ohkuma M."/>
            <person name="Mitsumori M."/>
        </authorList>
    </citation>
    <scope>NUCLEOTIDE SEQUENCE</scope>
    <source>
        <strain evidence="5">DSM 11371</strain>
    </source>
</reference>
<evidence type="ECO:0000313" key="6">
    <source>
        <dbReference type="Proteomes" id="UP000887043"/>
    </source>
</evidence>
<evidence type="ECO:0000256" key="4">
    <source>
        <dbReference type="SAM" id="SignalP"/>
    </source>
</evidence>
<dbReference type="Proteomes" id="UP000887043">
    <property type="component" value="Unassembled WGS sequence"/>
</dbReference>
<evidence type="ECO:0000256" key="2">
    <source>
        <dbReference type="ARBA" id="ARBA00022803"/>
    </source>
</evidence>
<name>A0AA37MIE3_SEGBR</name>
<proteinExistence type="predicted"/>
<dbReference type="SUPFAM" id="SSF48452">
    <property type="entry name" value="TPR-like"/>
    <property type="match status" value="3"/>
</dbReference>
<feature type="repeat" description="TPR" evidence="3">
    <location>
        <begin position="159"/>
        <end position="192"/>
    </location>
</feature>
<organism evidence="5 6">
    <name type="scientific">Segatella bryantii</name>
    <name type="common">Prevotella bryantii</name>
    <dbReference type="NCBI Taxonomy" id="77095"/>
    <lineage>
        <taxon>Bacteria</taxon>
        <taxon>Pseudomonadati</taxon>
        <taxon>Bacteroidota</taxon>
        <taxon>Bacteroidia</taxon>
        <taxon>Bacteroidales</taxon>
        <taxon>Prevotellaceae</taxon>
        <taxon>Segatella</taxon>
    </lineage>
</organism>
<keyword evidence="4" id="KW-0732">Signal</keyword>
<gene>
    <name evidence="5" type="ORF">PRRU23_03660</name>
</gene>
<feature type="signal peptide" evidence="4">
    <location>
        <begin position="1"/>
        <end position="19"/>
    </location>
</feature>